<reference evidence="1" key="1">
    <citation type="submission" date="2020-07" db="EMBL/GenBank/DDBJ databases">
        <title>Multicomponent nature underlies the extraordinary mechanical properties of spider dragline silk.</title>
        <authorList>
            <person name="Kono N."/>
            <person name="Nakamura H."/>
            <person name="Mori M."/>
            <person name="Yoshida Y."/>
            <person name="Ohtoshi R."/>
            <person name="Malay A.D."/>
            <person name="Moran D.A.P."/>
            <person name="Tomita M."/>
            <person name="Numata K."/>
            <person name="Arakawa K."/>
        </authorList>
    </citation>
    <scope>NUCLEOTIDE SEQUENCE</scope>
</reference>
<name>A0A8X6FLK6_TRICU</name>
<accession>A0A8X6FLK6</accession>
<comment type="caution">
    <text evidence="1">The sequence shown here is derived from an EMBL/GenBank/DDBJ whole genome shotgun (WGS) entry which is preliminary data.</text>
</comment>
<sequence length="78" mass="8631">MGFLLLICNDMQTAGVRRIGHSPCEFSVNSLPGNLCCRIAPNSEDSCLVHIFRLRQALMDSIQFCLAVITLGRPTTTY</sequence>
<proteinExistence type="predicted"/>
<gene>
    <name evidence="1" type="ORF">TNCT_239771</name>
</gene>
<evidence type="ECO:0000313" key="2">
    <source>
        <dbReference type="Proteomes" id="UP000887116"/>
    </source>
</evidence>
<evidence type="ECO:0000313" key="1">
    <source>
        <dbReference type="EMBL" id="GFQ83995.1"/>
    </source>
</evidence>
<keyword evidence="2" id="KW-1185">Reference proteome</keyword>
<dbReference type="Proteomes" id="UP000887116">
    <property type="component" value="Unassembled WGS sequence"/>
</dbReference>
<dbReference type="EMBL" id="BMAO01032696">
    <property type="protein sequence ID" value="GFQ83995.1"/>
    <property type="molecule type" value="Genomic_DNA"/>
</dbReference>
<protein>
    <submittedName>
        <fullName evidence="1">Uncharacterized protein</fullName>
    </submittedName>
</protein>
<organism evidence="1 2">
    <name type="scientific">Trichonephila clavata</name>
    <name type="common">Joro spider</name>
    <name type="synonym">Nephila clavata</name>
    <dbReference type="NCBI Taxonomy" id="2740835"/>
    <lineage>
        <taxon>Eukaryota</taxon>
        <taxon>Metazoa</taxon>
        <taxon>Ecdysozoa</taxon>
        <taxon>Arthropoda</taxon>
        <taxon>Chelicerata</taxon>
        <taxon>Arachnida</taxon>
        <taxon>Araneae</taxon>
        <taxon>Araneomorphae</taxon>
        <taxon>Entelegynae</taxon>
        <taxon>Araneoidea</taxon>
        <taxon>Nephilidae</taxon>
        <taxon>Trichonephila</taxon>
    </lineage>
</organism>
<dbReference type="AlphaFoldDB" id="A0A8X6FLK6"/>